<proteinExistence type="predicted"/>
<dbReference type="SUPFAM" id="SSF52833">
    <property type="entry name" value="Thioredoxin-like"/>
    <property type="match status" value="1"/>
</dbReference>
<keyword evidence="4" id="KW-1185">Reference proteome</keyword>
<comment type="caution">
    <text evidence="3">The sequence shown here is derived from an EMBL/GenBank/DDBJ whole genome shotgun (WGS) entry which is preliminary data.</text>
</comment>
<gene>
    <name evidence="3" type="ORF">AMYX_41440</name>
</gene>
<dbReference type="InterPro" id="IPR013766">
    <property type="entry name" value="Thioredoxin_domain"/>
</dbReference>
<dbReference type="AlphaFoldDB" id="A0A7I9VSH6"/>
<dbReference type="GO" id="GO:0016209">
    <property type="term" value="F:antioxidant activity"/>
    <property type="evidence" value="ECO:0007669"/>
    <property type="project" value="InterPro"/>
</dbReference>
<dbReference type="Gene3D" id="3.40.30.10">
    <property type="entry name" value="Glutaredoxin"/>
    <property type="match status" value="1"/>
</dbReference>
<name>A0A7I9VSH6_9BACT</name>
<protein>
    <recommendedName>
        <fullName evidence="2">Thioredoxin domain-containing protein</fullName>
    </recommendedName>
</protein>
<accession>A0A7I9VSH6</accession>
<sequence length="106" mass="11784">MQMPSYEEDSSEFERRNAQVLGISTDLVHAQEAWAKSLGGLSYPLLADNWPYGFVAAQYGVLRGDGLVERAIFVVDKQGKVAYIDIHDISQQPPTDKIMAALDKLK</sequence>
<dbReference type="InterPro" id="IPR050455">
    <property type="entry name" value="Tpx_Peroxidase_subfamily"/>
</dbReference>
<evidence type="ECO:0000313" key="4">
    <source>
        <dbReference type="Proteomes" id="UP000503640"/>
    </source>
</evidence>
<evidence type="ECO:0000256" key="1">
    <source>
        <dbReference type="ARBA" id="ARBA00023284"/>
    </source>
</evidence>
<evidence type="ECO:0000259" key="2">
    <source>
        <dbReference type="PROSITE" id="PS51352"/>
    </source>
</evidence>
<dbReference type="Pfam" id="PF00578">
    <property type="entry name" value="AhpC-TSA"/>
    <property type="match status" value="1"/>
</dbReference>
<feature type="domain" description="Thioredoxin" evidence="2">
    <location>
        <begin position="1"/>
        <end position="106"/>
    </location>
</feature>
<dbReference type="InterPro" id="IPR036249">
    <property type="entry name" value="Thioredoxin-like_sf"/>
</dbReference>
<dbReference type="InterPro" id="IPR000866">
    <property type="entry name" value="AhpC/TSA"/>
</dbReference>
<dbReference type="PANTHER" id="PTHR43110">
    <property type="entry name" value="THIOL PEROXIDASE"/>
    <property type="match status" value="1"/>
</dbReference>
<dbReference type="GO" id="GO:0016491">
    <property type="term" value="F:oxidoreductase activity"/>
    <property type="evidence" value="ECO:0007669"/>
    <property type="project" value="InterPro"/>
</dbReference>
<dbReference type="Proteomes" id="UP000503640">
    <property type="component" value="Unassembled WGS sequence"/>
</dbReference>
<evidence type="ECO:0000313" key="3">
    <source>
        <dbReference type="EMBL" id="GEJ59403.1"/>
    </source>
</evidence>
<dbReference type="EMBL" id="BJTG01000014">
    <property type="protein sequence ID" value="GEJ59403.1"/>
    <property type="molecule type" value="Genomic_DNA"/>
</dbReference>
<reference evidence="4" key="1">
    <citation type="journal article" date="2020" name="Appl. Environ. Microbiol.">
        <title>Diazotrophic Anaeromyxobacter Isolates from Soils.</title>
        <authorList>
            <person name="Masuda Y."/>
            <person name="Yamanaka H."/>
            <person name="Xu Z.X."/>
            <person name="Shiratori Y."/>
            <person name="Aono T."/>
            <person name="Amachi S."/>
            <person name="Senoo K."/>
            <person name="Itoh H."/>
        </authorList>
    </citation>
    <scope>NUCLEOTIDE SEQUENCE [LARGE SCALE GENOMIC DNA]</scope>
    <source>
        <strain evidence="4">R267</strain>
    </source>
</reference>
<dbReference type="PROSITE" id="PS51352">
    <property type="entry name" value="THIOREDOXIN_2"/>
    <property type="match status" value="1"/>
</dbReference>
<keyword evidence="1" id="KW-0676">Redox-active center</keyword>
<dbReference type="PANTHER" id="PTHR43110:SF1">
    <property type="entry name" value="THIOL PEROXIDASE"/>
    <property type="match status" value="1"/>
</dbReference>
<organism evidence="3 4">
    <name type="scientific">Anaeromyxobacter diazotrophicus</name>
    <dbReference type="NCBI Taxonomy" id="2590199"/>
    <lineage>
        <taxon>Bacteria</taxon>
        <taxon>Pseudomonadati</taxon>
        <taxon>Myxococcota</taxon>
        <taxon>Myxococcia</taxon>
        <taxon>Myxococcales</taxon>
        <taxon>Cystobacterineae</taxon>
        <taxon>Anaeromyxobacteraceae</taxon>
        <taxon>Anaeromyxobacter</taxon>
    </lineage>
</organism>